<evidence type="ECO:0000256" key="4">
    <source>
        <dbReference type="ARBA" id="ARBA00022827"/>
    </source>
</evidence>
<gene>
    <name evidence="10" type="ORF">BW730_02110</name>
</gene>
<evidence type="ECO:0000256" key="5">
    <source>
        <dbReference type="ARBA" id="ARBA00023002"/>
    </source>
</evidence>
<evidence type="ECO:0000256" key="2">
    <source>
        <dbReference type="ARBA" id="ARBA00022630"/>
    </source>
</evidence>
<dbReference type="SUPFAM" id="SSF46548">
    <property type="entry name" value="alpha-helical ferredoxin"/>
    <property type="match status" value="1"/>
</dbReference>
<dbReference type="OrthoDB" id="9770306at2"/>
<dbReference type="InterPro" id="IPR016166">
    <property type="entry name" value="FAD-bd_PCMH"/>
</dbReference>
<dbReference type="Pfam" id="PF13183">
    <property type="entry name" value="Fer4_8"/>
    <property type="match status" value="1"/>
</dbReference>
<name>A0A1Q2CKA0_9ACTN</name>
<dbReference type="GO" id="GO:1903457">
    <property type="term" value="P:lactate catabolic process"/>
    <property type="evidence" value="ECO:0007669"/>
    <property type="project" value="TreeGrafter"/>
</dbReference>
<evidence type="ECO:0000256" key="1">
    <source>
        <dbReference type="ARBA" id="ARBA00001974"/>
    </source>
</evidence>
<dbReference type="InterPro" id="IPR016164">
    <property type="entry name" value="FAD-linked_Oxase-like_C"/>
</dbReference>
<evidence type="ECO:0000313" key="11">
    <source>
        <dbReference type="Proteomes" id="UP000188145"/>
    </source>
</evidence>
<protein>
    <submittedName>
        <fullName evidence="10">FAD-binding oxidoreductase</fullName>
    </submittedName>
</protein>
<dbReference type="SUPFAM" id="SSF55103">
    <property type="entry name" value="FAD-linked oxidases, C-terminal domain"/>
    <property type="match status" value="1"/>
</dbReference>
<dbReference type="InterPro" id="IPR017900">
    <property type="entry name" value="4Fe4S_Fe_S_CS"/>
</dbReference>
<dbReference type="Proteomes" id="UP000188145">
    <property type="component" value="Chromosome"/>
</dbReference>
<dbReference type="RefSeq" id="WP_077684815.1">
    <property type="nucleotide sequence ID" value="NZ_CP019606.1"/>
</dbReference>
<comment type="cofactor">
    <cofactor evidence="1">
        <name>FAD</name>
        <dbReference type="ChEBI" id="CHEBI:57692"/>
    </cofactor>
</comment>
<keyword evidence="7" id="KW-0411">Iron-sulfur</keyword>
<dbReference type="InterPro" id="IPR004017">
    <property type="entry name" value="Cys_rich_dom"/>
</dbReference>
<sequence>MTISAASPHAQLIDRLGDLAEIIDDSTLTRALYSTDASLYRVAPAAVAHPRSTDELVALVRASLDAGVPITARGAGTSCAGNAVGPGLVIDVSRHLNRIHSIDPEARTAVIDPGVVQDQLQQAARPHGLRLGPDPSTSNRCTVGGMIGNNACGPRALGYGRMADNVVSLDIVTGTGDLITLGVDDLPELRSLVAANLGVIRTEFGTFIRQVSGYSLEHLLPEKRFDVAKFFAGTEGTLGVIVRATVRLVADAPHSLMVALGYPTMPDAGDDISNLLRFSPTACEGLDRRIVDVVVAKNGADSVGDLPAGDGWMFLEVVGDDPAELRARAEAIVEASAATEGWVVDDPARAAQLWKIRADGAGLAGVSLAKPAYGGWEDAAVPPQHLGEYLREFDALLERHGLHGLPYGHFGDGCVHCRIDFPLTAPDGAERYKAFVEEAATMVARFGGSMSGEHGDGRARSALLPHMYSPAAIDLFGHVKRLFDPRGLLNPGVLVDPAPVEQDLRMVAVSRSPLAATDAEFVEAVHQCSGVGKCLADTTASGGVMCPSFQATRDEKDSTRGRAHALQEMVNGSLISKGWRSPEVHAALDLCLSCKGCARDCPTGIDMAAYKARVTHETYKGRLRPRNHYALGWLPRWGRLITTVPGLGRLVNLVGRTPGLGRALRWGAGVDHRRAIPQFASRTARSRLERSTGGSKGRVLIWVDSFSDCFESMSFAAMAQLLVRLGYEPEVLDKTACCGLTWISTGQLDGARRQLTTAAAVLAPYVADGVPIIGVEPSCTAVWRSDAPELLPDDANVAALNGSVLTLAEFLERDADFVAPDLSGHTIVAQPHCHHASVLGWGKDRALLERTGAKLVVVGGCCGLAGNFGVERGHHDVSVKVFEHDLGPAVEANPDAIVLADGFSCQTQLTSLADRSSMSLAELLATH</sequence>
<dbReference type="GO" id="GO:0051536">
    <property type="term" value="F:iron-sulfur cluster binding"/>
    <property type="evidence" value="ECO:0007669"/>
    <property type="project" value="UniProtKB-KW"/>
</dbReference>
<keyword evidence="6" id="KW-0408">Iron</keyword>
<organism evidence="10 11">
    <name type="scientific">Tessaracoccus aquimaris</name>
    <dbReference type="NCBI Taxonomy" id="1332264"/>
    <lineage>
        <taxon>Bacteria</taxon>
        <taxon>Bacillati</taxon>
        <taxon>Actinomycetota</taxon>
        <taxon>Actinomycetes</taxon>
        <taxon>Propionibacteriales</taxon>
        <taxon>Propionibacteriaceae</taxon>
        <taxon>Tessaracoccus</taxon>
    </lineage>
</organism>
<reference evidence="11" key="1">
    <citation type="submission" date="2017-02" db="EMBL/GenBank/DDBJ databases">
        <title>Tessaracoccus aquaemaris sp. nov., isolated from the intestine of a Korean rockfish, Sebastes schlegelii, in a marine aquaculture pond.</title>
        <authorList>
            <person name="Tak E.J."/>
            <person name="Bae J.-W."/>
        </authorList>
    </citation>
    <scope>NUCLEOTIDE SEQUENCE [LARGE SCALE GENOMIC DNA]</scope>
    <source>
        <strain evidence="11">NSG39</strain>
    </source>
</reference>
<dbReference type="InterPro" id="IPR016169">
    <property type="entry name" value="FAD-bd_PCMH_sub2"/>
</dbReference>
<dbReference type="InterPro" id="IPR036318">
    <property type="entry name" value="FAD-bd_PCMH-like_sf"/>
</dbReference>
<dbReference type="Gene3D" id="3.30.465.10">
    <property type="match status" value="1"/>
</dbReference>
<dbReference type="PROSITE" id="PS51387">
    <property type="entry name" value="FAD_PCMH"/>
    <property type="match status" value="1"/>
</dbReference>
<dbReference type="InterPro" id="IPR006094">
    <property type="entry name" value="Oxid_FAD_bind_N"/>
</dbReference>
<dbReference type="Pfam" id="PF02913">
    <property type="entry name" value="FAD-oxidase_C"/>
    <property type="match status" value="1"/>
</dbReference>
<dbReference type="PROSITE" id="PS00198">
    <property type="entry name" value="4FE4S_FER_1"/>
    <property type="match status" value="1"/>
</dbReference>
<dbReference type="GO" id="GO:0004458">
    <property type="term" value="F:D-lactate dehydrogenase (cytochrome) activity"/>
    <property type="evidence" value="ECO:0007669"/>
    <property type="project" value="TreeGrafter"/>
</dbReference>
<feature type="domain" description="4Fe-4S ferredoxin-type" evidence="8">
    <location>
        <begin position="580"/>
        <end position="610"/>
    </location>
</feature>
<evidence type="ECO:0000256" key="7">
    <source>
        <dbReference type="ARBA" id="ARBA00023014"/>
    </source>
</evidence>
<dbReference type="Pfam" id="PF02754">
    <property type="entry name" value="CCG"/>
    <property type="match status" value="1"/>
</dbReference>
<dbReference type="GO" id="GO:0008720">
    <property type="term" value="F:D-lactate dehydrogenase (NAD+) activity"/>
    <property type="evidence" value="ECO:0007669"/>
    <property type="project" value="TreeGrafter"/>
</dbReference>
<evidence type="ECO:0000259" key="9">
    <source>
        <dbReference type="PROSITE" id="PS51387"/>
    </source>
</evidence>
<dbReference type="PANTHER" id="PTHR11748:SF119">
    <property type="entry name" value="D-2-HYDROXYGLUTARATE DEHYDROGENASE"/>
    <property type="match status" value="1"/>
</dbReference>
<evidence type="ECO:0000256" key="3">
    <source>
        <dbReference type="ARBA" id="ARBA00022723"/>
    </source>
</evidence>
<proteinExistence type="predicted"/>
<evidence type="ECO:0000256" key="6">
    <source>
        <dbReference type="ARBA" id="ARBA00023004"/>
    </source>
</evidence>
<dbReference type="GO" id="GO:0071949">
    <property type="term" value="F:FAD binding"/>
    <property type="evidence" value="ECO:0007669"/>
    <property type="project" value="InterPro"/>
</dbReference>
<keyword evidence="4" id="KW-0274">FAD</keyword>
<dbReference type="PROSITE" id="PS51379">
    <property type="entry name" value="4FE4S_FER_2"/>
    <property type="match status" value="1"/>
</dbReference>
<evidence type="ECO:0000313" key="10">
    <source>
        <dbReference type="EMBL" id="AQP46513.1"/>
    </source>
</evidence>
<dbReference type="InterPro" id="IPR016171">
    <property type="entry name" value="Vanillyl_alc_oxidase_C-sub2"/>
</dbReference>
<accession>A0A1Q2CKA0</accession>
<dbReference type="STRING" id="1332264.BW730_02110"/>
<dbReference type="InterPro" id="IPR004113">
    <property type="entry name" value="FAD-bd_oxidored_4_C"/>
</dbReference>
<dbReference type="SUPFAM" id="SSF56176">
    <property type="entry name" value="FAD-binding/transporter-associated domain-like"/>
    <property type="match status" value="1"/>
</dbReference>
<dbReference type="GO" id="GO:0046872">
    <property type="term" value="F:metal ion binding"/>
    <property type="evidence" value="ECO:0007669"/>
    <property type="project" value="UniProtKB-KW"/>
</dbReference>
<evidence type="ECO:0000259" key="8">
    <source>
        <dbReference type="PROSITE" id="PS51379"/>
    </source>
</evidence>
<dbReference type="InterPro" id="IPR017896">
    <property type="entry name" value="4Fe4S_Fe-S-bd"/>
</dbReference>
<dbReference type="KEGG" id="tes:BW730_02110"/>
<keyword evidence="11" id="KW-1185">Reference proteome</keyword>
<dbReference type="Gene3D" id="3.30.70.2740">
    <property type="match status" value="1"/>
</dbReference>
<keyword evidence="2" id="KW-0285">Flavoprotein</keyword>
<dbReference type="AlphaFoldDB" id="A0A1Q2CKA0"/>
<keyword evidence="5" id="KW-0560">Oxidoreductase</keyword>
<dbReference type="Pfam" id="PF01565">
    <property type="entry name" value="FAD_binding_4"/>
    <property type="match status" value="1"/>
</dbReference>
<dbReference type="EMBL" id="CP019606">
    <property type="protein sequence ID" value="AQP46513.1"/>
    <property type="molecule type" value="Genomic_DNA"/>
</dbReference>
<feature type="domain" description="FAD-binding PCMH-type" evidence="9">
    <location>
        <begin position="40"/>
        <end position="251"/>
    </location>
</feature>
<keyword evidence="3" id="KW-0479">Metal-binding</keyword>
<dbReference type="Gene3D" id="1.10.45.10">
    <property type="entry name" value="Vanillyl-alcohol Oxidase, Chain A, domain 4"/>
    <property type="match status" value="1"/>
</dbReference>
<dbReference type="PANTHER" id="PTHR11748">
    <property type="entry name" value="D-LACTATE DEHYDROGENASE"/>
    <property type="match status" value="1"/>
</dbReference>